<comment type="pathway">
    <text evidence="9">Cofactor biosynthesis; coenzyme A biosynthesis; CoA from (R)-pantothenate: step 4/5.</text>
</comment>
<organism evidence="11 12">
    <name type="scientific">Effusibacillus consociatus</name>
    <dbReference type="NCBI Taxonomy" id="1117041"/>
    <lineage>
        <taxon>Bacteria</taxon>
        <taxon>Bacillati</taxon>
        <taxon>Bacillota</taxon>
        <taxon>Bacilli</taxon>
        <taxon>Bacillales</taxon>
        <taxon>Alicyclobacillaceae</taxon>
        <taxon>Effusibacillus</taxon>
    </lineage>
</organism>
<keyword evidence="12" id="KW-1185">Reference proteome</keyword>
<evidence type="ECO:0000256" key="9">
    <source>
        <dbReference type="HAMAP-Rule" id="MF_00151"/>
    </source>
</evidence>
<feature type="binding site" evidence="9">
    <location>
        <position position="17"/>
    </location>
    <ligand>
        <name>ATP</name>
        <dbReference type="ChEBI" id="CHEBI:30616"/>
    </ligand>
</feature>
<feature type="domain" description="Cytidyltransferase-like" evidence="10">
    <location>
        <begin position="5"/>
        <end position="133"/>
    </location>
</feature>
<comment type="function">
    <text evidence="9">Reversibly transfers an adenylyl group from ATP to 4'-phosphopantetheine, yielding dephospho-CoA (dPCoA) and pyrophosphate.</text>
</comment>
<feature type="binding site" evidence="9">
    <location>
        <position position="73"/>
    </location>
    <ligand>
        <name>substrate</name>
    </ligand>
</feature>
<reference evidence="12" key="1">
    <citation type="journal article" date="2019" name="Int. J. Syst. Evol. Microbiol.">
        <title>The Global Catalogue of Microorganisms (GCM) 10K type strain sequencing project: providing services to taxonomists for standard genome sequencing and annotation.</title>
        <authorList>
            <consortium name="The Broad Institute Genomics Platform"/>
            <consortium name="The Broad Institute Genome Sequencing Center for Infectious Disease"/>
            <person name="Wu L."/>
            <person name="Ma J."/>
        </authorList>
    </citation>
    <scope>NUCLEOTIDE SEQUENCE [LARGE SCALE GENOMIC DNA]</scope>
    <source>
        <strain evidence="12">WYCCWR 12678</strain>
    </source>
</reference>
<dbReference type="NCBIfam" id="TIGR01510">
    <property type="entry name" value="coaD_prev_kdtB"/>
    <property type="match status" value="1"/>
</dbReference>
<comment type="subcellular location">
    <subcellularLocation>
        <location evidence="9">Cytoplasm</location>
    </subcellularLocation>
</comment>
<feature type="binding site" evidence="9">
    <location>
        <begin position="9"/>
        <end position="10"/>
    </location>
    <ligand>
        <name>ATP</name>
        <dbReference type="ChEBI" id="CHEBI:30616"/>
    </ligand>
</feature>
<feature type="binding site" evidence="9">
    <location>
        <begin position="88"/>
        <end position="90"/>
    </location>
    <ligand>
        <name>ATP</name>
        <dbReference type="ChEBI" id="CHEBI:30616"/>
    </ligand>
</feature>
<dbReference type="RefSeq" id="WP_380023722.1">
    <property type="nucleotide sequence ID" value="NZ_JBHSHC010000011.1"/>
</dbReference>
<keyword evidence="3 9" id="KW-0548">Nucleotidyltransferase</keyword>
<dbReference type="Proteomes" id="UP001596002">
    <property type="component" value="Unassembled WGS sequence"/>
</dbReference>
<evidence type="ECO:0000256" key="1">
    <source>
        <dbReference type="ARBA" id="ARBA00022490"/>
    </source>
</evidence>
<comment type="catalytic activity">
    <reaction evidence="8 9">
        <text>(R)-4'-phosphopantetheine + ATP + H(+) = 3'-dephospho-CoA + diphosphate</text>
        <dbReference type="Rhea" id="RHEA:19801"/>
        <dbReference type="ChEBI" id="CHEBI:15378"/>
        <dbReference type="ChEBI" id="CHEBI:30616"/>
        <dbReference type="ChEBI" id="CHEBI:33019"/>
        <dbReference type="ChEBI" id="CHEBI:57328"/>
        <dbReference type="ChEBI" id="CHEBI:61723"/>
        <dbReference type="EC" id="2.7.7.3"/>
    </reaction>
</comment>
<dbReference type="Pfam" id="PF01467">
    <property type="entry name" value="CTP_transf_like"/>
    <property type="match status" value="1"/>
</dbReference>
<feature type="binding site" evidence="9">
    <location>
        <position position="41"/>
    </location>
    <ligand>
        <name>substrate</name>
    </ligand>
</feature>
<feature type="site" description="Transition state stabilizer" evidence="9">
    <location>
        <position position="17"/>
    </location>
</feature>
<evidence type="ECO:0000256" key="4">
    <source>
        <dbReference type="ARBA" id="ARBA00022741"/>
    </source>
</evidence>
<dbReference type="CDD" id="cd02163">
    <property type="entry name" value="PPAT"/>
    <property type="match status" value="1"/>
</dbReference>
<evidence type="ECO:0000256" key="8">
    <source>
        <dbReference type="ARBA" id="ARBA00029346"/>
    </source>
</evidence>
<gene>
    <name evidence="9 11" type="primary">coaD</name>
    <name evidence="11" type="ORF">ACFO8Q_01370</name>
</gene>
<dbReference type="PRINTS" id="PR01020">
    <property type="entry name" value="LPSBIOSNTHSS"/>
</dbReference>
<keyword evidence="5 9" id="KW-0067">ATP-binding</keyword>
<sequence length="163" mass="18328">MKIAVYPGSFDPVTFGHIDIAVRAAKIFDKVIIAVMVNPHKNPLFTVEQRVELIREAVKDTPNIEVDSFLGLLVHYVQRKGAKVIVKGLRAVSDFESELSMASINWKMYPDAETFFIPTNSKYSYISSSLVKEIARHGGIIEDFVPPHVEEAVHAAYKLQQNK</sequence>
<keyword evidence="4 9" id="KW-0547">Nucleotide-binding</keyword>
<feature type="binding site" evidence="9">
    <location>
        <position position="87"/>
    </location>
    <ligand>
        <name>substrate</name>
    </ligand>
</feature>
<dbReference type="InterPro" id="IPR004821">
    <property type="entry name" value="Cyt_trans-like"/>
</dbReference>
<evidence type="ECO:0000256" key="6">
    <source>
        <dbReference type="ARBA" id="ARBA00022842"/>
    </source>
</evidence>
<evidence type="ECO:0000256" key="5">
    <source>
        <dbReference type="ARBA" id="ARBA00022840"/>
    </source>
</evidence>
<dbReference type="PANTHER" id="PTHR21342">
    <property type="entry name" value="PHOSPHOPANTETHEINE ADENYLYLTRANSFERASE"/>
    <property type="match status" value="1"/>
</dbReference>
<dbReference type="InterPro" id="IPR001980">
    <property type="entry name" value="PPAT"/>
</dbReference>
<comment type="cofactor">
    <cofactor evidence="9">
        <name>Mg(2+)</name>
        <dbReference type="ChEBI" id="CHEBI:18420"/>
    </cofactor>
</comment>
<comment type="subunit">
    <text evidence="9">Homohexamer.</text>
</comment>
<dbReference type="EMBL" id="JBHSHC010000011">
    <property type="protein sequence ID" value="MFC4766053.1"/>
    <property type="molecule type" value="Genomic_DNA"/>
</dbReference>
<keyword evidence="7 9" id="KW-0173">Coenzyme A biosynthesis</keyword>
<evidence type="ECO:0000256" key="2">
    <source>
        <dbReference type="ARBA" id="ARBA00022679"/>
    </source>
</evidence>
<protein>
    <recommendedName>
        <fullName evidence="9">Phosphopantetheine adenylyltransferase</fullName>
        <ecNumber evidence="9">2.7.7.3</ecNumber>
    </recommendedName>
    <alternativeName>
        <fullName evidence="9">Dephospho-CoA pyrophosphorylase</fullName>
    </alternativeName>
    <alternativeName>
        <fullName evidence="9">Pantetheine-phosphate adenylyltransferase</fullName>
        <shortName evidence="9">PPAT</shortName>
    </alternativeName>
</protein>
<feature type="binding site" evidence="9">
    <location>
        <position position="98"/>
    </location>
    <ligand>
        <name>ATP</name>
        <dbReference type="ChEBI" id="CHEBI:30616"/>
    </ligand>
</feature>
<feature type="binding site" evidence="9">
    <location>
        <position position="9"/>
    </location>
    <ligand>
        <name>substrate</name>
    </ligand>
</feature>
<dbReference type="GO" id="GO:0004595">
    <property type="term" value="F:pantetheine-phosphate adenylyltransferase activity"/>
    <property type="evidence" value="ECO:0007669"/>
    <property type="project" value="UniProtKB-EC"/>
</dbReference>
<keyword evidence="1 9" id="KW-0963">Cytoplasm</keyword>
<evidence type="ECO:0000259" key="10">
    <source>
        <dbReference type="Pfam" id="PF01467"/>
    </source>
</evidence>
<name>A0ABV9PWR0_9BACL</name>
<dbReference type="Gene3D" id="3.40.50.620">
    <property type="entry name" value="HUPs"/>
    <property type="match status" value="1"/>
</dbReference>
<dbReference type="EC" id="2.7.7.3" evidence="9"/>
<keyword evidence="6 9" id="KW-0460">Magnesium</keyword>
<evidence type="ECO:0000313" key="11">
    <source>
        <dbReference type="EMBL" id="MFC4766053.1"/>
    </source>
</evidence>
<dbReference type="PANTHER" id="PTHR21342:SF1">
    <property type="entry name" value="PHOSPHOPANTETHEINE ADENYLYLTRANSFERASE"/>
    <property type="match status" value="1"/>
</dbReference>
<evidence type="ECO:0000256" key="3">
    <source>
        <dbReference type="ARBA" id="ARBA00022695"/>
    </source>
</evidence>
<comment type="similarity">
    <text evidence="9">Belongs to the bacterial CoaD family.</text>
</comment>
<proteinExistence type="inferred from homology"/>
<dbReference type="SUPFAM" id="SSF52374">
    <property type="entry name" value="Nucleotidylyl transferase"/>
    <property type="match status" value="1"/>
</dbReference>
<dbReference type="HAMAP" id="MF_00151">
    <property type="entry name" value="PPAT_bact"/>
    <property type="match status" value="1"/>
</dbReference>
<accession>A0ABV9PWR0</accession>
<dbReference type="InterPro" id="IPR014729">
    <property type="entry name" value="Rossmann-like_a/b/a_fold"/>
</dbReference>
<keyword evidence="2 9" id="KW-0808">Transferase</keyword>
<evidence type="ECO:0000256" key="7">
    <source>
        <dbReference type="ARBA" id="ARBA00022993"/>
    </source>
</evidence>
<dbReference type="NCBIfam" id="TIGR00125">
    <property type="entry name" value="cyt_tran_rel"/>
    <property type="match status" value="1"/>
</dbReference>
<evidence type="ECO:0000313" key="12">
    <source>
        <dbReference type="Proteomes" id="UP001596002"/>
    </source>
</evidence>
<comment type="caution">
    <text evidence="11">The sequence shown here is derived from an EMBL/GenBank/DDBJ whole genome shotgun (WGS) entry which is preliminary data.</text>
</comment>
<feature type="binding site" evidence="9">
    <location>
        <begin position="123"/>
        <end position="129"/>
    </location>
    <ligand>
        <name>ATP</name>
        <dbReference type="ChEBI" id="CHEBI:30616"/>
    </ligand>
</feature>